<dbReference type="Gene3D" id="3.40.50.300">
    <property type="entry name" value="P-loop containing nucleotide triphosphate hydrolases"/>
    <property type="match status" value="1"/>
</dbReference>
<dbReference type="PANTHER" id="PTHR20953">
    <property type="entry name" value="KINASE-RELATED"/>
    <property type="match status" value="1"/>
</dbReference>
<keyword evidence="6" id="KW-1185">Reference proteome</keyword>
<dbReference type="InterPro" id="IPR045735">
    <property type="entry name" value="Spore_III_AA_AAA+_ATPase"/>
</dbReference>
<evidence type="ECO:0000259" key="4">
    <source>
        <dbReference type="SMART" id="SM00382"/>
    </source>
</evidence>
<accession>A0ABU3NW78</accession>
<dbReference type="Pfam" id="PF19568">
    <property type="entry name" value="Spore_III_AA"/>
    <property type="match status" value="1"/>
</dbReference>
<sequence length="331" mass="34296">MSYCAVLAKTLFPMLAPTVAAVLRAVSPALLDKAGEVRVRAGKPLLVVTGDGDVFLDAAGRPSQPAKAYIVSGEDVAKTLQIVSRNSLYACEEELRQGFITVAGGHRIGIAGQAVMTEGELKSLKNIGSLNIRLSREVRGAADAVMPYAVSGPRRVMSSLVISPPRCGKTTLLRDMARQLSAGVASLGFAGVQVGIVDERSELAACRDGVPTADLGPRIDVLDGCPKAVGMLMLIRSMAPQVIITDELGREADAAAVLEAGRAGVAVIASAHGKDVADIAARPFVGELIAGRVFDRYIVLGDKPAVGVIQEIAAGGGEVIYRRSGGIKACG</sequence>
<evidence type="ECO:0000313" key="5">
    <source>
        <dbReference type="EMBL" id="MDT8901058.1"/>
    </source>
</evidence>
<dbReference type="NCBIfam" id="TIGR02858">
    <property type="entry name" value="spore_III_AA"/>
    <property type="match status" value="1"/>
</dbReference>
<proteinExistence type="predicted"/>
<dbReference type="InterPro" id="IPR003593">
    <property type="entry name" value="AAA+_ATPase"/>
</dbReference>
<evidence type="ECO:0000313" key="6">
    <source>
        <dbReference type="Proteomes" id="UP001254848"/>
    </source>
</evidence>
<feature type="domain" description="AAA+ ATPase" evidence="4">
    <location>
        <begin position="155"/>
        <end position="304"/>
    </location>
</feature>
<comment type="caution">
    <text evidence="5">The sequence shown here is derived from an EMBL/GenBank/DDBJ whole genome shotgun (WGS) entry which is preliminary data.</text>
</comment>
<keyword evidence="3" id="KW-0732">Signal</keyword>
<dbReference type="InterPro" id="IPR027417">
    <property type="entry name" value="P-loop_NTPase"/>
</dbReference>
<protein>
    <submittedName>
        <fullName evidence="5">Stage III sporulation protein AA</fullName>
    </submittedName>
</protein>
<dbReference type="SMART" id="SM00382">
    <property type="entry name" value="AAA"/>
    <property type="match status" value="1"/>
</dbReference>
<keyword evidence="1" id="KW-0547">Nucleotide-binding</keyword>
<dbReference type="EMBL" id="JAUOZS010000001">
    <property type="protein sequence ID" value="MDT8901058.1"/>
    <property type="molecule type" value="Genomic_DNA"/>
</dbReference>
<evidence type="ECO:0000256" key="2">
    <source>
        <dbReference type="ARBA" id="ARBA00022840"/>
    </source>
</evidence>
<feature type="signal peptide" evidence="3">
    <location>
        <begin position="1"/>
        <end position="20"/>
    </location>
</feature>
<gene>
    <name evidence="5" type="primary">spoIIIAA</name>
    <name evidence="5" type="ORF">Q4T40_07405</name>
</gene>
<dbReference type="PANTHER" id="PTHR20953:SF3">
    <property type="entry name" value="P-LOOP CONTAINING NUCLEOSIDE TRIPHOSPHATE HYDROLASES SUPERFAMILY PROTEIN"/>
    <property type="match status" value="1"/>
</dbReference>
<name>A0ABU3NW78_9FIRM</name>
<dbReference type="SUPFAM" id="SSF52540">
    <property type="entry name" value="P-loop containing nucleoside triphosphate hydrolases"/>
    <property type="match status" value="1"/>
</dbReference>
<organism evidence="5 6">
    <name type="scientific">Anaeroselena agilis</name>
    <dbReference type="NCBI Taxonomy" id="3063788"/>
    <lineage>
        <taxon>Bacteria</taxon>
        <taxon>Bacillati</taxon>
        <taxon>Bacillota</taxon>
        <taxon>Negativicutes</taxon>
        <taxon>Acetonemataceae</taxon>
        <taxon>Anaeroselena</taxon>
    </lineage>
</organism>
<dbReference type="Proteomes" id="UP001254848">
    <property type="component" value="Unassembled WGS sequence"/>
</dbReference>
<keyword evidence="2" id="KW-0067">ATP-binding</keyword>
<evidence type="ECO:0000256" key="3">
    <source>
        <dbReference type="SAM" id="SignalP"/>
    </source>
</evidence>
<dbReference type="RefSeq" id="WP_413779584.1">
    <property type="nucleotide sequence ID" value="NZ_JAUOZS010000001.1"/>
</dbReference>
<reference evidence="5 6" key="1">
    <citation type="submission" date="2023-07" db="EMBL/GenBank/DDBJ databases">
        <title>The novel representative of Negativicutes class, Anaeroselena agilis gen. nov. sp. nov.</title>
        <authorList>
            <person name="Prokofeva M.I."/>
            <person name="Elcheninov A.G."/>
            <person name="Klyukina A."/>
            <person name="Kublanov I.V."/>
            <person name="Frolov E.N."/>
            <person name="Podosokorskaya O.A."/>
        </authorList>
    </citation>
    <scope>NUCLEOTIDE SEQUENCE [LARGE SCALE GENOMIC DNA]</scope>
    <source>
        <strain evidence="5 6">4137-cl</strain>
    </source>
</reference>
<feature type="chain" id="PRO_5046629341" evidence="3">
    <location>
        <begin position="21"/>
        <end position="331"/>
    </location>
</feature>
<evidence type="ECO:0000256" key="1">
    <source>
        <dbReference type="ARBA" id="ARBA00022741"/>
    </source>
</evidence>
<dbReference type="InterPro" id="IPR014217">
    <property type="entry name" value="Spore_III_AA"/>
</dbReference>